<organism evidence="1 2">
    <name type="scientific">Tetragonisca angustula</name>
    <dbReference type="NCBI Taxonomy" id="166442"/>
    <lineage>
        <taxon>Eukaryota</taxon>
        <taxon>Metazoa</taxon>
        <taxon>Ecdysozoa</taxon>
        <taxon>Arthropoda</taxon>
        <taxon>Hexapoda</taxon>
        <taxon>Insecta</taxon>
        <taxon>Pterygota</taxon>
        <taxon>Neoptera</taxon>
        <taxon>Endopterygota</taxon>
        <taxon>Hymenoptera</taxon>
        <taxon>Apocrita</taxon>
        <taxon>Aculeata</taxon>
        <taxon>Apoidea</taxon>
        <taxon>Anthophila</taxon>
        <taxon>Apidae</taxon>
        <taxon>Tetragonisca</taxon>
    </lineage>
</organism>
<accession>A0AAW1A6S1</accession>
<name>A0AAW1A6S1_9HYME</name>
<protein>
    <submittedName>
        <fullName evidence="1">Uncharacterized protein</fullName>
    </submittedName>
</protein>
<sequence>MVLKSIPWTFHALTFNEESLTLFQRQVQTLRDDHPSYGLDDDSESTGADLPANRLENRLRKIANIFGDINLLVSWNGRP</sequence>
<keyword evidence="2" id="KW-1185">Reference proteome</keyword>
<dbReference type="EMBL" id="JAWNGG020000058">
    <property type="protein sequence ID" value="KAK9304934.1"/>
    <property type="molecule type" value="Genomic_DNA"/>
</dbReference>
<comment type="caution">
    <text evidence="1">The sequence shown here is derived from an EMBL/GenBank/DDBJ whole genome shotgun (WGS) entry which is preliminary data.</text>
</comment>
<dbReference type="AlphaFoldDB" id="A0AAW1A6S1"/>
<proteinExistence type="predicted"/>
<evidence type="ECO:0000313" key="2">
    <source>
        <dbReference type="Proteomes" id="UP001432146"/>
    </source>
</evidence>
<gene>
    <name evidence="1" type="ORF">QLX08_003868</name>
</gene>
<evidence type="ECO:0000313" key="1">
    <source>
        <dbReference type="EMBL" id="KAK9304934.1"/>
    </source>
</evidence>
<dbReference type="Proteomes" id="UP001432146">
    <property type="component" value="Unassembled WGS sequence"/>
</dbReference>
<reference evidence="1 2" key="1">
    <citation type="submission" date="2024-05" db="EMBL/GenBank/DDBJ databases">
        <title>The nuclear and mitochondrial genome assemblies of Tetragonisca angustula (Apidae: Meliponini), a tiny yet remarkable pollinator in the Neotropics.</title>
        <authorList>
            <person name="Ferrari R."/>
            <person name="Ricardo P.C."/>
            <person name="Dias F.C."/>
            <person name="Araujo N.S."/>
            <person name="Soares D.O."/>
            <person name="Zhou Q.-S."/>
            <person name="Zhu C.-D."/>
            <person name="Coutinho L."/>
            <person name="Airas M.C."/>
            <person name="Batista T.M."/>
        </authorList>
    </citation>
    <scope>NUCLEOTIDE SEQUENCE [LARGE SCALE GENOMIC DNA]</scope>
    <source>
        <strain evidence="1">ASF017062</strain>
        <tissue evidence="1">Abdomen</tissue>
    </source>
</reference>